<keyword evidence="9" id="KW-1185">Reference proteome</keyword>
<feature type="transmembrane region" description="Helical" evidence="7">
    <location>
        <begin position="7"/>
        <end position="29"/>
    </location>
</feature>
<evidence type="ECO:0000256" key="6">
    <source>
        <dbReference type="ARBA" id="ARBA00023136"/>
    </source>
</evidence>
<dbReference type="AlphaFoldDB" id="C6VZ17"/>
<gene>
    <name evidence="8" type="ordered locus">Dfer_4019</name>
</gene>
<feature type="transmembrane region" description="Helical" evidence="7">
    <location>
        <begin position="143"/>
        <end position="163"/>
    </location>
</feature>
<comment type="similarity">
    <text evidence="2">Belongs to the polysaccharide synthase family.</text>
</comment>
<keyword evidence="6 7" id="KW-0472">Membrane</keyword>
<accession>C6VZ17</accession>
<dbReference type="Proteomes" id="UP000002011">
    <property type="component" value="Chromosome"/>
</dbReference>
<dbReference type="STRING" id="471854.Dfer_4019"/>
<protein>
    <submittedName>
        <fullName evidence="8">Polysaccharide biosynthesis protein</fullName>
    </submittedName>
</protein>
<dbReference type="GO" id="GO:0005886">
    <property type="term" value="C:plasma membrane"/>
    <property type="evidence" value="ECO:0007669"/>
    <property type="project" value="UniProtKB-SubCell"/>
</dbReference>
<dbReference type="HOGENOM" id="CLU_026911_2_1_10"/>
<feature type="transmembrane region" description="Helical" evidence="7">
    <location>
        <begin position="383"/>
        <end position="406"/>
    </location>
</feature>
<feature type="transmembrane region" description="Helical" evidence="7">
    <location>
        <begin position="111"/>
        <end position="131"/>
    </location>
</feature>
<feature type="transmembrane region" description="Helical" evidence="7">
    <location>
        <begin position="287"/>
        <end position="306"/>
    </location>
</feature>
<comment type="subcellular location">
    <subcellularLocation>
        <location evidence="1">Cell membrane</location>
        <topology evidence="1">Multi-pass membrane protein</topology>
    </subcellularLocation>
</comment>
<dbReference type="CDD" id="cd13127">
    <property type="entry name" value="MATE_tuaB_like"/>
    <property type="match status" value="1"/>
</dbReference>
<keyword evidence="5 7" id="KW-1133">Transmembrane helix</keyword>
<organism evidence="8 9">
    <name type="scientific">Dyadobacter fermentans (strain ATCC 700827 / DSM 18053 / CIP 107007 / KCTC 52180 / NS114)</name>
    <dbReference type="NCBI Taxonomy" id="471854"/>
    <lineage>
        <taxon>Bacteria</taxon>
        <taxon>Pseudomonadati</taxon>
        <taxon>Bacteroidota</taxon>
        <taxon>Cytophagia</taxon>
        <taxon>Cytophagales</taxon>
        <taxon>Spirosomataceae</taxon>
        <taxon>Dyadobacter</taxon>
    </lineage>
</organism>
<name>C6VZ17_DYAFD</name>
<evidence type="ECO:0000256" key="5">
    <source>
        <dbReference type="ARBA" id="ARBA00022989"/>
    </source>
</evidence>
<reference evidence="8 9" key="1">
    <citation type="journal article" date="2009" name="Stand. Genomic Sci.">
        <title>Complete genome sequence of Dyadobacter fermentans type strain (NS114).</title>
        <authorList>
            <person name="Lang E."/>
            <person name="Lapidus A."/>
            <person name="Chertkov O."/>
            <person name="Brettin T."/>
            <person name="Detter J.C."/>
            <person name="Han C."/>
            <person name="Copeland A."/>
            <person name="Glavina Del Rio T."/>
            <person name="Nolan M."/>
            <person name="Chen F."/>
            <person name="Lucas S."/>
            <person name="Tice H."/>
            <person name="Cheng J.F."/>
            <person name="Land M."/>
            <person name="Hauser L."/>
            <person name="Chang Y.J."/>
            <person name="Jeffries C.D."/>
            <person name="Kopitz M."/>
            <person name="Bruce D."/>
            <person name="Goodwin L."/>
            <person name="Pitluck S."/>
            <person name="Ovchinnikova G."/>
            <person name="Pati A."/>
            <person name="Ivanova N."/>
            <person name="Mavrommatis K."/>
            <person name="Chen A."/>
            <person name="Palaniappan K."/>
            <person name="Chain P."/>
            <person name="Bristow J."/>
            <person name="Eisen J.A."/>
            <person name="Markowitz V."/>
            <person name="Hugenholtz P."/>
            <person name="Goker M."/>
            <person name="Rohde M."/>
            <person name="Kyrpides N.C."/>
            <person name="Klenk H.P."/>
        </authorList>
    </citation>
    <scope>NUCLEOTIDE SEQUENCE [LARGE SCALE GENOMIC DNA]</scope>
    <source>
        <strain evidence="9">ATCC 700827 / DSM 18053 / CIP 107007 / KCTC 52180 / NS114</strain>
    </source>
</reference>
<feature type="transmembrane region" description="Helical" evidence="7">
    <location>
        <begin position="445"/>
        <end position="465"/>
    </location>
</feature>
<evidence type="ECO:0000256" key="2">
    <source>
        <dbReference type="ARBA" id="ARBA00007430"/>
    </source>
</evidence>
<feature type="transmembrane region" description="Helical" evidence="7">
    <location>
        <begin position="83"/>
        <end position="105"/>
    </location>
</feature>
<dbReference type="OrthoDB" id="9770347at2"/>
<feature type="transmembrane region" description="Helical" evidence="7">
    <location>
        <begin position="41"/>
        <end position="62"/>
    </location>
</feature>
<evidence type="ECO:0000256" key="7">
    <source>
        <dbReference type="SAM" id="Phobius"/>
    </source>
</evidence>
<feature type="transmembrane region" description="Helical" evidence="7">
    <location>
        <begin position="412"/>
        <end position="433"/>
    </location>
</feature>
<proteinExistence type="inferred from homology"/>
<evidence type="ECO:0000256" key="1">
    <source>
        <dbReference type="ARBA" id="ARBA00004651"/>
    </source>
</evidence>
<evidence type="ECO:0000256" key="4">
    <source>
        <dbReference type="ARBA" id="ARBA00022692"/>
    </source>
</evidence>
<evidence type="ECO:0000256" key="3">
    <source>
        <dbReference type="ARBA" id="ARBA00022475"/>
    </source>
</evidence>
<dbReference type="KEGG" id="dfe:Dfer_4019"/>
<feature type="transmembrane region" description="Helical" evidence="7">
    <location>
        <begin position="169"/>
        <end position="190"/>
    </location>
</feature>
<keyword evidence="3" id="KW-1003">Cell membrane</keyword>
<dbReference type="InterPro" id="IPR050833">
    <property type="entry name" value="Poly_Biosynth_Transport"/>
</dbReference>
<dbReference type="PANTHER" id="PTHR30250:SF10">
    <property type="entry name" value="LIPOPOLYSACCHARIDE BIOSYNTHESIS PROTEIN WZXC"/>
    <property type="match status" value="1"/>
</dbReference>
<evidence type="ECO:0000313" key="9">
    <source>
        <dbReference type="Proteomes" id="UP000002011"/>
    </source>
</evidence>
<evidence type="ECO:0000313" key="8">
    <source>
        <dbReference type="EMBL" id="ACT95223.1"/>
    </source>
</evidence>
<dbReference type="RefSeq" id="WP_015813466.1">
    <property type="nucleotide sequence ID" value="NC_013037.1"/>
</dbReference>
<dbReference type="Pfam" id="PF13440">
    <property type="entry name" value="Polysacc_synt_3"/>
    <property type="match status" value="1"/>
</dbReference>
<sequence>MGLKKDLFSGVAVTAIAKYSGILIGLVINAMLARLLSPKEYGIVGVVIVFITFFNILSDIGLGSAIVQNQNLSQKDHSDLFKLSAIMSSVLAIAFALFSYAVAFFYKNDVYIPIGQLLAIHVFFSSLSVVPKNLLIKSQLFKKIAIIEVCTALTAGLIAVLLASQHYSYFAIVWRSIFMSSVTFVLYFLMSGVKFQKGLSLAPARRVAKYSSFQFGFNFINYFSRNLDNILIGKFMGNVQLGVYNQAYQLMMYPIANLTFVITPVLHPILAKYQHDKAFIYKEYVNVVNILAVLGIPISVFVFFSSEEIVQVMLGSKWSAVVPVLKVLSLSVWIQMILSSSGSIFQASGRTDLLFLSGALSAVFTIGAILAGIFYYQSMQATAWLLVSAFAFNFFQGFYTLIVHALKESPRIFIKAILSKAPMALAMVVTLLAKNRCVEMMHIDLPLIPSILINIVICLVFFILFQHALVSTLVKKFVPQRAT</sequence>
<feature type="transmembrane region" description="Helical" evidence="7">
    <location>
        <begin position="353"/>
        <end position="376"/>
    </location>
</feature>
<dbReference type="eggNOG" id="COG2244">
    <property type="taxonomic scope" value="Bacteria"/>
</dbReference>
<feature type="transmembrane region" description="Helical" evidence="7">
    <location>
        <begin position="250"/>
        <end position="267"/>
    </location>
</feature>
<dbReference type="EMBL" id="CP001619">
    <property type="protein sequence ID" value="ACT95223.1"/>
    <property type="molecule type" value="Genomic_DNA"/>
</dbReference>
<feature type="transmembrane region" description="Helical" evidence="7">
    <location>
        <begin position="318"/>
        <end position="338"/>
    </location>
</feature>
<keyword evidence="4 7" id="KW-0812">Transmembrane</keyword>
<dbReference type="PANTHER" id="PTHR30250">
    <property type="entry name" value="PST FAMILY PREDICTED COLANIC ACID TRANSPORTER"/>
    <property type="match status" value="1"/>
</dbReference>